<feature type="compositionally biased region" description="Acidic residues" evidence="1">
    <location>
        <begin position="190"/>
        <end position="199"/>
    </location>
</feature>
<dbReference type="Gene3D" id="1.25.40.10">
    <property type="entry name" value="Tetratricopeptide repeat domain"/>
    <property type="match status" value="1"/>
</dbReference>
<proteinExistence type="predicted"/>
<dbReference type="EMBL" id="CP080096">
    <property type="protein sequence ID" value="QYD73407.1"/>
    <property type="molecule type" value="Genomic_DNA"/>
</dbReference>
<name>A0ABX8V1E8_9BURK</name>
<dbReference type="InterPro" id="IPR011990">
    <property type="entry name" value="TPR-like_helical_dom_sf"/>
</dbReference>
<dbReference type="RefSeq" id="WP_219803154.1">
    <property type="nucleotide sequence ID" value="NZ_CP080096.1"/>
</dbReference>
<feature type="region of interest" description="Disordered" evidence="1">
    <location>
        <begin position="188"/>
        <end position="217"/>
    </location>
</feature>
<accession>A0ABX8V1E8</accession>
<evidence type="ECO:0000313" key="2">
    <source>
        <dbReference type="EMBL" id="QYD73407.1"/>
    </source>
</evidence>
<keyword evidence="3" id="KW-1185">Reference proteome</keyword>
<reference evidence="2 3" key="1">
    <citation type="submission" date="2021-07" db="EMBL/GenBank/DDBJ databases">
        <title>Paraburkholderia edwinii protects Aspergillus sp. from phenazines by acting as a toxin sponge.</title>
        <authorList>
            <person name="Dahlstrom K.M."/>
            <person name="Newman D.K."/>
        </authorList>
    </citation>
    <scope>NUCLEOTIDE SEQUENCE [LARGE SCALE GENOMIC DNA]</scope>
    <source>
        <strain evidence="2 3">Pe01</strain>
    </source>
</reference>
<evidence type="ECO:0000256" key="1">
    <source>
        <dbReference type="SAM" id="MobiDB-lite"/>
    </source>
</evidence>
<feature type="region of interest" description="Disordered" evidence="1">
    <location>
        <begin position="51"/>
        <end position="87"/>
    </location>
</feature>
<sequence length="217" mass="23101">MRRKWMHVLFGGAAICCAGVTAYYALTLQRAIDMSRAIDATRSATVAQLTNGRASGTSNGVSSGTSSGPASGLSGGSSIGSSSDPADEAPQVRLARAVALSAAGREAEAGKLLNELVLEPGRIDVKRAALFDLANLSLREAAGDDARGPLRSLPLLETAKARYRDLLRDDPTDWDARYNLERALRLAPESPDEVDTDQDIEQRRSVRVRGAQPQELP</sequence>
<organism evidence="2 3">
    <name type="scientific">Paraburkholderia edwinii</name>
    <dbReference type="NCBI Taxonomy" id="2861782"/>
    <lineage>
        <taxon>Bacteria</taxon>
        <taxon>Pseudomonadati</taxon>
        <taxon>Pseudomonadota</taxon>
        <taxon>Betaproteobacteria</taxon>
        <taxon>Burkholderiales</taxon>
        <taxon>Burkholderiaceae</taxon>
        <taxon>Paraburkholderia</taxon>
    </lineage>
</organism>
<evidence type="ECO:0000313" key="3">
    <source>
        <dbReference type="Proteomes" id="UP000826462"/>
    </source>
</evidence>
<protein>
    <submittedName>
        <fullName evidence="2">MxaK protein</fullName>
    </submittedName>
</protein>
<feature type="compositionally biased region" description="Low complexity" evidence="1">
    <location>
        <begin position="55"/>
        <end position="72"/>
    </location>
</feature>
<dbReference type="Proteomes" id="UP000826462">
    <property type="component" value="Chromosome 2"/>
</dbReference>
<gene>
    <name evidence="2" type="ORF">KZJ38_27660</name>
</gene>